<dbReference type="VEuPathDB" id="FungiDB:ASPSYDRAFT_206408"/>
<feature type="transmembrane region" description="Helical" evidence="5">
    <location>
        <begin position="222"/>
        <end position="240"/>
    </location>
</feature>
<feature type="transmembrane region" description="Helical" evidence="5">
    <location>
        <begin position="23"/>
        <end position="43"/>
    </location>
</feature>
<accession>A0A1L9TCR1</accession>
<dbReference type="RefSeq" id="XP_040701035.1">
    <property type="nucleotide sequence ID" value="XM_040843903.1"/>
</dbReference>
<name>A0A1L9TCR1_9EURO</name>
<dbReference type="STRING" id="1036612.A0A1L9TCR1"/>
<evidence type="ECO:0000256" key="4">
    <source>
        <dbReference type="ARBA" id="ARBA00023136"/>
    </source>
</evidence>
<feature type="transmembrane region" description="Helical" evidence="5">
    <location>
        <begin position="163"/>
        <end position="189"/>
    </location>
</feature>
<organism evidence="6 7">
    <name type="scientific">Aspergillus sydowii CBS 593.65</name>
    <dbReference type="NCBI Taxonomy" id="1036612"/>
    <lineage>
        <taxon>Eukaryota</taxon>
        <taxon>Fungi</taxon>
        <taxon>Dikarya</taxon>
        <taxon>Ascomycota</taxon>
        <taxon>Pezizomycotina</taxon>
        <taxon>Eurotiomycetes</taxon>
        <taxon>Eurotiomycetidae</taxon>
        <taxon>Eurotiales</taxon>
        <taxon>Aspergillaceae</taxon>
        <taxon>Aspergillus</taxon>
        <taxon>Aspergillus subgen. Nidulantes</taxon>
    </lineage>
</organism>
<evidence type="ECO:0000256" key="1">
    <source>
        <dbReference type="ARBA" id="ARBA00004141"/>
    </source>
</evidence>
<evidence type="ECO:0000313" key="6">
    <source>
        <dbReference type="EMBL" id="OJJ57229.1"/>
    </source>
</evidence>
<dbReference type="InterPro" id="IPR007568">
    <property type="entry name" value="RTA1"/>
</dbReference>
<reference evidence="7" key="1">
    <citation type="journal article" date="2017" name="Genome Biol.">
        <title>Comparative genomics reveals high biological diversity and specific adaptations in the industrially and medically important fungal genus Aspergillus.</title>
        <authorList>
            <person name="de Vries R.P."/>
            <person name="Riley R."/>
            <person name="Wiebenga A."/>
            <person name="Aguilar-Osorio G."/>
            <person name="Amillis S."/>
            <person name="Uchima C.A."/>
            <person name="Anderluh G."/>
            <person name="Asadollahi M."/>
            <person name="Askin M."/>
            <person name="Barry K."/>
            <person name="Battaglia E."/>
            <person name="Bayram O."/>
            <person name="Benocci T."/>
            <person name="Braus-Stromeyer S.A."/>
            <person name="Caldana C."/>
            <person name="Canovas D."/>
            <person name="Cerqueira G.C."/>
            <person name="Chen F."/>
            <person name="Chen W."/>
            <person name="Choi C."/>
            <person name="Clum A."/>
            <person name="Dos Santos R.A."/>
            <person name="Damasio A.R."/>
            <person name="Diallinas G."/>
            <person name="Emri T."/>
            <person name="Fekete E."/>
            <person name="Flipphi M."/>
            <person name="Freyberg S."/>
            <person name="Gallo A."/>
            <person name="Gournas C."/>
            <person name="Habgood R."/>
            <person name="Hainaut M."/>
            <person name="Harispe M.L."/>
            <person name="Henrissat B."/>
            <person name="Hilden K.S."/>
            <person name="Hope R."/>
            <person name="Hossain A."/>
            <person name="Karabika E."/>
            <person name="Karaffa L."/>
            <person name="Karanyi Z."/>
            <person name="Krasevec N."/>
            <person name="Kuo A."/>
            <person name="Kusch H."/>
            <person name="LaButti K."/>
            <person name="Lagendijk E.L."/>
            <person name="Lapidus A."/>
            <person name="Levasseur A."/>
            <person name="Lindquist E."/>
            <person name="Lipzen A."/>
            <person name="Logrieco A.F."/>
            <person name="MacCabe A."/>
            <person name="Maekelae M.R."/>
            <person name="Malavazi I."/>
            <person name="Melin P."/>
            <person name="Meyer V."/>
            <person name="Mielnichuk N."/>
            <person name="Miskei M."/>
            <person name="Molnar A.P."/>
            <person name="Mule G."/>
            <person name="Ngan C.Y."/>
            <person name="Orejas M."/>
            <person name="Orosz E."/>
            <person name="Ouedraogo J.P."/>
            <person name="Overkamp K.M."/>
            <person name="Park H.-S."/>
            <person name="Perrone G."/>
            <person name="Piumi F."/>
            <person name="Punt P.J."/>
            <person name="Ram A.F."/>
            <person name="Ramon A."/>
            <person name="Rauscher S."/>
            <person name="Record E."/>
            <person name="Riano-Pachon D.M."/>
            <person name="Robert V."/>
            <person name="Roehrig J."/>
            <person name="Ruller R."/>
            <person name="Salamov A."/>
            <person name="Salih N.S."/>
            <person name="Samson R.A."/>
            <person name="Sandor E."/>
            <person name="Sanguinetti M."/>
            <person name="Schuetze T."/>
            <person name="Sepcic K."/>
            <person name="Shelest E."/>
            <person name="Sherlock G."/>
            <person name="Sophianopoulou V."/>
            <person name="Squina F.M."/>
            <person name="Sun H."/>
            <person name="Susca A."/>
            <person name="Todd R.B."/>
            <person name="Tsang A."/>
            <person name="Unkles S.E."/>
            <person name="van de Wiele N."/>
            <person name="van Rossen-Uffink D."/>
            <person name="Oliveira J.V."/>
            <person name="Vesth T.C."/>
            <person name="Visser J."/>
            <person name="Yu J.-H."/>
            <person name="Zhou M."/>
            <person name="Andersen M.R."/>
            <person name="Archer D.B."/>
            <person name="Baker S.E."/>
            <person name="Benoit I."/>
            <person name="Brakhage A.A."/>
            <person name="Braus G.H."/>
            <person name="Fischer R."/>
            <person name="Frisvad J.C."/>
            <person name="Goldman G.H."/>
            <person name="Houbraken J."/>
            <person name="Oakley B."/>
            <person name="Pocsi I."/>
            <person name="Scazzocchio C."/>
            <person name="Seiboth B."/>
            <person name="vanKuyk P.A."/>
            <person name="Wortman J."/>
            <person name="Dyer P.S."/>
            <person name="Grigoriev I.V."/>
        </authorList>
    </citation>
    <scope>NUCLEOTIDE SEQUENCE [LARGE SCALE GENOMIC DNA]</scope>
    <source>
        <strain evidence="7">CBS 593.65</strain>
    </source>
</reference>
<feature type="transmembrane region" description="Helical" evidence="5">
    <location>
        <begin position="126"/>
        <end position="151"/>
    </location>
</feature>
<dbReference type="GO" id="GO:0000324">
    <property type="term" value="C:fungal-type vacuole"/>
    <property type="evidence" value="ECO:0007669"/>
    <property type="project" value="TreeGrafter"/>
</dbReference>
<feature type="transmembrane region" description="Helical" evidence="5">
    <location>
        <begin position="83"/>
        <end position="106"/>
    </location>
</feature>
<keyword evidence="3 5" id="KW-1133">Transmembrane helix</keyword>
<dbReference type="OrthoDB" id="4521223at2759"/>
<dbReference type="EMBL" id="KV878589">
    <property type="protein sequence ID" value="OJJ57229.1"/>
    <property type="molecule type" value="Genomic_DNA"/>
</dbReference>
<evidence type="ECO:0000313" key="7">
    <source>
        <dbReference type="Proteomes" id="UP000184356"/>
    </source>
</evidence>
<proteinExistence type="predicted"/>
<protein>
    <recommendedName>
        <fullName evidence="8">RTA1 like protein</fullName>
    </recommendedName>
</protein>
<dbReference type="Proteomes" id="UP000184356">
    <property type="component" value="Unassembled WGS sequence"/>
</dbReference>
<dbReference type="GeneID" id="63759976"/>
<gene>
    <name evidence="6" type="ORF">ASPSYDRAFT_206408</name>
</gene>
<evidence type="ECO:0008006" key="8">
    <source>
        <dbReference type="Google" id="ProtNLM"/>
    </source>
</evidence>
<keyword evidence="4 5" id="KW-0472">Membrane</keyword>
<evidence type="ECO:0000256" key="5">
    <source>
        <dbReference type="SAM" id="Phobius"/>
    </source>
</evidence>
<feature type="transmembrane region" description="Helical" evidence="5">
    <location>
        <begin position="260"/>
        <end position="278"/>
    </location>
</feature>
<dbReference type="PANTHER" id="PTHR31465:SF30">
    <property type="entry name" value="DOMAIN PROTEIN, PUTATIVE-RELATED"/>
    <property type="match status" value="1"/>
</dbReference>
<comment type="subcellular location">
    <subcellularLocation>
        <location evidence="1">Membrane</location>
        <topology evidence="1">Multi-pass membrane protein</topology>
    </subcellularLocation>
</comment>
<dbReference type="AlphaFoldDB" id="A0A1L9TCR1"/>
<keyword evidence="2 5" id="KW-0812">Transmembrane</keyword>
<sequence length="294" mass="32673">MSPEDCTLETCSLEDAYMHYQPSIPGCIVYIAVYGLLLVAQIIQCPVYRMWGFSGSMVIGLILDIIGYVARILFHSDPFNFDYFLMNLICLSLAPIFYCAALYFLLGRVVTVYSGEDISRLKPRNYAIVFVSCDVFALILQAAGGVITSIAPDDDPGLRDTGVNIMIAGLAFQVATLTLFISFAVDFAYRLFRRERGTSSVQNEESRKDEYVALRGGKRWKGFILALVLATVTVYIRSIYRVVELNGGFDSAVANDEVAFMVLEGAMVSITCICLTVMHPGMALRMRKQSKDEL</sequence>
<keyword evidence="7" id="KW-1185">Reference proteome</keyword>
<dbReference type="Pfam" id="PF04479">
    <property type="entry name" value="RTA1"/>
    <property type="match status" value="1"/>
</dbReference>
<evidence type="ECO:0000256" key="2">
    <source>
        <dbReference type="ARBA" id="ARBA00022692"/>
    </source>
</evidence>
<dbReference type="PANTHER" id="PTHR31465">
    <property type="entry name" value="PROTEIN RTA1-RELATED"/>
    <property type="match status" value="1"/>
</dbReference>
<evidence type="ECO:0000256" key="3">
    <source>
        <dbReference type="ARBA" id="ARBA00022989"/>
    </source>
</evidence>
<feature type="transmembrane region" description="Helical" evidence="5">
    <location>
        <begin position="50"/>
        <end position="71"/>
    </location>
</feature>
<dbReference type="GO" id="GO:0005886">
    <property type="term" value="C:plasma membrane"/>
    <property type="evidence" value="ECO:0007669"/>
    <property type="project" value="TreeGrafter"/>
</dbReference>